<keyword evidence="9" id="KW-1185">Reference proteome</keyword>
<evidence type="ECO:0000256" key="1">
    <source>
        <dbReference type="ARBA" id="ARBA00004651"/>
    </source>
</evidence>
<comment type="similarity">
    <text evidence="5">Belongs to the complex I subunit 2 family.</text>
</comment>
<keyword evidence="5" id="KW-0874">Quinone</keyword>
<keyword evidence="2 5" id="KW-0812">Transmembrane</keyword>
<feature type="transmembrane region" description="Helical" evidence="5">
    <location>
        <begin position="135"/>
        <end position="154"/>
    </location>
</feature>
<keyword evidence="5" id="KW-0813">Transport</keyword>
<gene>
    <name evidence="8" type="primary">ndhB</name>
    <name evidence="5" type="synonym">nuoN</name>
    <name evidence="8" type="ORF">PAECIP111802_06144</name>
</gene>
<evidence type="ECO:0000313" key="8">
    <source>
        <dbReference type="EMBL" id="CAG7655561.1"/>
    </source>
</evidence>
<dbReference type="Proteomes" id="UP000730618">
    <property type="component" value="Unassembled WGS sequence"/>
</dbReference>
<feature type="transmembrane region" description="Helical" evidence="5">
    <location>
        <begin position="251"/>
        <end position="274"/>
    </location>
</feature>
<feature type="transmembrane region" description="Helical" evidence="5">
    <location>
        <begin position="42"/>
        <end position="62"/>
    </location>
</feature>
<feature type="transmembrane region" description="Helical" evidence="5">
    <location>
        <begin position="82"/>
        <end position="101"/>
    </location>
</feature>
<evidence type="ECO:0000256" key="4">
    <source>
        <dbReference type="ARBA" id="ARBA00023136"/>
    </source>
</evidence>
<feature type="transmembrane region" description="Helical" evidence="5">
    <location>
        <begin position="286"/>
        <end position="305"/>
    </location>
</feature>
<feature type="transmembrane region" description="Helical" evidence="5">
    <location>
        <begin position="113"/>
        <end position="129"/>
    </location>
</feature>
<evidence type="ECO:0000256" key="6">
    <source>
        <dbReference type="RuleBase" id="RU000320"/>
    </source>
</evidence>
<accession>A0ABN7TX15</accession>
<keyword evidence="5" id="KW-1003">Cell membrane</keyword>
<dbReference type="HAMAP" id="MF_00445">
    <property type="entry name" value="NDH1_NuoN_1"/>
    <property type="match status" value="1"/>
</dbReference>
<organism evidence="8 9">
    <name type="scientific">Paenibacillus allorhizosphaerae</name>
    <dbReference type="NCBI Taxonomy" id="2849866"/>
    <lineage>
        <taxon>Bacteria</taxon>
        <taxon>Bacillati</taxon>
        <taxon>Bacillota</taxon>
        <taxon>Bacilli</taxon>
        <taxon>Bacillales</taxon>
        <taxon>Paenibacillaceae</taxon>
        <taxon>Paenibacillus</taxon>
    </lineage>
</organism>
<dbReference type="NCBIfam" id="TIGR01770">
    <property type="entry name" value="NDH_I_N"/>
    <property type="match status" value="1"/>
</dbReference>
<comment type="caution">
    <text evidence="8">The sequence shown here is derived from an EMBL/GenBank/DDBJ whole genome shotgun (WGS) entry which is preliminary data.</text>
</comment>
<evidence type="ECO:0000256" key="5">
    <source>
        <dbReference type="HAMAP-Rule" id="MF_00445"/>
    </source>
</evidence>
<dbReference type="PANTHER" id="PTHR22773">
    <property type="entry name" value="NADH DEHYDROGENASE"/>
    <property type="match status" value="1"/>
</dbReference>
<keyword evidence="4 5" id="KW-0472">Membrane</keyword>
<comment type="function">
    <text evidence="5">NDH-1 shuttles electrons from NADH, via FMN and iron-sulfur (Fe-S) centers, to quinones in the respiratory chain. The immediate electron acceptor for the enzyme in this species is believed to be a menaquinone. Couples the redox reaction to proton translocation (for every two electrons transferred, four hydrogen ions are translocated across the cytoplasmic membrane), and thus conserves the redox energy in a proton gradient.</text>
</comment>
<keyword evidence="3 5" id="KW-1133">Transmembrane helix</keyword>
<keyword evidence="5" id="KW-0520">NAD</keyword>
<dbReference type="InterPro" id="IPR001750">
    <property type="entry name" value="ND/Mrp_TM"/>
</dbReference>
<feature type="transmembrane region" description="Helical" evidence="5">
    <location>
        <begin position="346"/>
        <end position="366"/>
    </location>
</feature>
<feature type="transmembrane region" description="Helical" evidence="5">
    <location>
        <begin position="422"/>
        <end position="442"/>
    </location>
</feature>
<comment type="subunit">
    <text evidence="5">NDH-1 is composed of 14 different subunits. Subunits NuoA, H, J, K, L, M, N constitute the membrane sector of the complex.</text>
</comment>
<evidence type="ECO:0000256" key="3">
    <source>
        <dbReference type="ARBA" id="ARBA00022989"/>
    </source>
</evidence>
<evidence type="ECO:0000259" key="7">
    <source>
        <dbReference type="Pfam" id="PF00361"/>
    </source>
</evidence>
<feature type="transmembrane region" description="Helical" evidence="5">
    <location>
        <begin position="387"/>
        <end position="410"/>
    </location>
</feature>
<dbReference type="EC" id="7.1.1.-" evidence="5"/>
<keyword evidence="5" id="KW-1278">Translocase</keyword>
<feature type="transmembrane region" description="Helical" evidence="5">
    <location>
        <begin position="209"/>
        <end position="230"/>
    </location>
</feature>
<evidence type="ECO:0000256" key="2">
    <source>
        <dbReference type="ARBA" id="ARBA00022692"/>
    </source>
</evidence>
<feature type="domain" description="NADH:quinone oxidoreductase/Mrp antiporter transmembrane" evidence="7">
    <location>
        <begin position="131"/>
        <end position="436"/>
    </location>
</feature>
<name>A0ABN7TX15_9BACL</name>
<dbReference type="EMBL" id="CAJVCE010000026">
    <property type="protein sequence ID" value="CAG7655561.1"/>
    <property type="molecule type" value="Genomic_DNA"/>
</dbReference>
<feature type="transmembrane region" description="Helical" evidence="5">
    <location>
        <begin position="166"/>
        <end position="189"/>
    </location>
</feature>
<protein>
    <recommendedName>
        <fullName evidence="5">NADH-quinone oxidoreductase subunit N</fullName>
        <ecNumber evidence="5">7.1.1.-</ecNumber>
    </recommendedName>
    <alternativeName>
        <fullName evidence="5">NADH dehydrogenase I subunit N</fullName>
    </alternativeName>
    <alternativeName>
        <fullName evidence="5">NDH-1 subunit N</fullName>
    </alternativeName>
</protein>
<reference evidence="8 9" key="1">
    <citation type="submission" date="2021-06" db="EMBL/GenBank/DDBJ databases">
        <authorList>
            <person name="Criscuolo A."/>
        </authorList>
    </citation>
    <scope>NUCLEOTIDE SEQUENCE [LARGE SCALE GENOMIC DNA]</scope>
    <source>
        <strain evidence="9">CIP 111802</strain>
    </source>
</reference>
<feature type="transmembrane region" description="Helical" evidence="5">
    <location>
        <begin position="463"/>
        <end position="486"/>
    </location>
</feature>
<proteinExistence type="inferred from homology"/>
<evidence type="ECO:0000313" key="9">
    <source>
        <dbReference type="Proteomes" id="UP000730618"/>
    </source>
</evidence>
<feature type="transmembrane region" description="Helical" evidence="5">
    <location>
        <begin position="314"/>
        <end position="334"/>
    </location>
</feature>
<dbReference type="InterPro" id="IPR010096">
    <property type="entry name" value="NADH-Q_OxRdtase_suN/2"/>
</dbReference>
<comment type="subcellular location">
    <subcellularLocation>
        <location evidence="1 5">Cell membrane</location>
        <topology evidence="1 5">Multi-pass membrane protein</topology>
    </subcellularLocation>
    <subcellularLocation>
        <location evidence="6">Membrane</location>
        <topology evidence="6">Multi-pass membrane protein</topology>
    </subcellularLocation>
</comment>
<sequence>MEPIRLQLSDLGLLAPELTLVAAAVVLSLLDLLLPRQASRTMLGWLSLVSIIISALFVVLYLDPAEPKQLLNYSYRIDDFANIMKLILLSGAGLITFMSIGSVKEEDIPHVGEYYYLLLPATLGGMIMASSGDLITLFVGLELLSITSYILVAMRKKNAFTNEAAFKYIVLGGISSAIILYGMSFLYGMTGSTAINDINSALGQSGQSLLPMIYLSFFLLLAGFGFKVAVAPFHMWAPDVYQGAPTPVTAFLAVVSKAAAFAVLFRLMYGIYAVGDMMSLPIHQDVLTTLMVVAAAAMIIGNFIALRQTHMKRLLAYSGIANTGYLLVPIAVQFSMTHYSNFSEFAFYLIAYLFMNIGMFAVLMIIERSTGDEAIKGMAGLYYRAPGTAIATLLLLLSLAGLPISGGFFGKVYIMLGAMQTQHYWLAAVMILTSVVSFYYYFGFIRQMFMRSEDEGHAVKVPLPLGITMWLCAGVSALLGLVPQWVLGYIERIFSLTQDLFFFS</sequence>
<dbReference type="Pfam" id="PF00361">
    <property type="entry name" value="Proton_antipo_M"/>
    <property type="match status" value="1"/>
</dbReference>
<feature type="transmembrane region" description="Helical" evidence="5">
    <location>
        <begin position="12"/>
        <end position="30"/>
    </location>
</feature>
<comment type="catalytic activity">
    <reaction evidence="5">
        <text>a quinone + NADH + 5 H(+)(in) = a quinol + NAD(+) + 4 H(+)(out)</text>
        <dbReference type="Rhea" id="RHEA:57888"/>
        <dbReference type="ChEBI" id="CHEBI:15378"/>
        <dbReference type="ChEBI" id="CHEBI:24646"/>
        <dbReference type="ChEBI" id="CHEBI:57540"/>
        <dbReference type="ChEBI" id="CHEBI:57945"/>
        <dbReference type="ChEBI" id="CHEBI:132124"/>
    </reaction>
</comment>
<dbReference type="RefSeq" id="WP_218102337.1">
    <property type="nucleotide sequence ID" value="NZ_CAJVCE010000026.1"/>
</dbReference>